<evidence type="ECO:0000313" key="7">
    <source>
        <dbReference type="EMBL" id="MEE1946939.1"/>
    </source>
</evidence>
<gene>
    <name evidence="7" type="ORF">VRU48_17565</name>
</gene>
<reference evidence="7 8" key="1">
    <citation type="submission" date="2024-01" db="EMBL/GenBank/DDBJ databases">
        <title>Pedobacter sp. nov., isolated from fresh soil.</title>
        <authorList>
            <person name="Le N.T.T."/>
        </authorList>
    </citation>
    <scope>NUCLEOTIDE SEQUENCE [LARGE SCALE GENOMIC DNA]</scope>
    <source>
        <strain evidence="7 8">KR3-3</strain>
    </source>
</reference>
<feature type="transmembrane region" description="Helical" evidence="5">
    <location>
        <begin position="44"/>
        <end position="68"/>
    </location>
</feature>
<keyword evidence="8" id="KW-1185">Reference proteome</keyword>
<keyword evidence="2 5" id="KW-0812">Transmembrane</keyword>
<accession>A0ABU7IC51</accession>
<evidence type="ECO:0000313" key="8">
    <source>
        <dbReference type="Proteomes" id="UP001336835"/>
    </source>
</evidence>
<keyword evidence="4 5" id="KW-0472">Membrane</keyword>
<evidence type="ECO:0000256" key="5">
    <source>
        <dbReference type="SAM" id="Phobius"/>
    </source>
</evidence>
<dbReference type="EMBL" id="JAZDQT010000003">
    <property type="protein sequence ID" value="MEE1946939.1"/>
    <property type="molecule type" value="Genomic_DNA"/>
</dbReference>
<evidence type="ECO:0000256" key="2">
    <source>
        <dbReference type="ARBA" id="ARBA00022692"/>
    </source>
</evidence>
<evidence type="ECO:0000256" key="4">
    <source>
        <dbReference type="ARBA" id="ARBA00023136"/>
    </source>
</evidence>
<feature type="transmembrane region" description="Helical" evidence="5">
    <location>
        <begin position="12"/>
        <end position="32"/>
    </location>
</feature>
<dbReference type="Proteomes" id="UP001336835">
    <property type="component" value="Unassembled WGS sequence"/>
</dbReference>
<comment type="caution">
    <text evidence="7">The sequence shown here is derived from an EMBL/GenBank/DDBJ whole genome shotgun (WGS) entry which is preliminary data.</text>
</comment>
<comment type="subcellular location">
    <subcellularLocation>
        <location evidence="1">Membrane</location>
        <topology evidence="1">Multi-pass membrane protein</topology>
    </subcellularLocation>
</comment>
<evidence type="ECO:0000259" key="6">
    <source>
        <dbReference type="Pfam" id="PF06271"/>
    </source>
</evidence>
<dbReference type="PANTHER" id="PTHR38480:SF1">
    <property type="entry name" value="SLR0254 PROTEIN"/>
    <property type="match status" value="1"/>
</dbReference>
<proteinExistence type="predicted"/>
<protein>
    <submittedName>
        <fullName evidence="7">RDD family protein</fullName>
    </submittedName>
</protein>
<name>A0ABU7IC51_9SPHI</name>
<dbReference type="RefSeq" id="WP_330109226.1">
    <property type="nucleotide sequence ID" value="NZ_JAZDQT010000003.1"/>
</dbReference>
<dbReference type="PANTHER" id="PTHR38480">
    <property type="entry name" value="SLR0254 PROTEIN"/>
    <property type="match status" value="1"/>
</dbReference>
<dbReference type="InterPro" id="IPR010432">
    <property type="entry name" value="RDD"/>
</dbReference>
<feature type="domain" description="RDD" evidence="6">
    <location>
        <begin position="9"/>
        <end position="132"/>
    </location>
</feature>
<evidence type="ECO:0000256" key="1">
    <source>
        <dbReference type="ARBA" id="ARBA00004141"/>
    </source>
</evidence>
<sequence length="159" mass="17617">MKPKIKYSPGRKALATIIDYTLIFGFSTWYLLAFGVEDEYGNKTISGLGALLPMLAWLLYFVIAEFYCSATLGHEIAKLKVVSLDGKKLGFGQVLVRRIADAIEIVPCFGVIAFFVSENNELGQRLGDMLAKTVVIGKNEAFTPVTRIYVPKDQINSED</sequence>
<keyword evidence="3 5" id="KW-1133">Transmembrane helix</keyword>
<organism evidence="7 8">
    <name type="scientific">Pedobacter albus</name>
    <dbReference type="NCBI Taxonomy" id="3113905"/>
    <lineage>
        <taxon>Bacteria</taxon>
        <taxon>Pseudomonadati</taxon>
        <taxon>Bacteroidota</taxon>
        <taxon>Sphingobacteriia</taxon>
        <taxon>Sphingobacteriales</taxon>
        <taxon>Sphingobacteriaceae</taxon>
        <taxon>Pedobacter</taxon>
    </lineage>
</organism>
<dbReference type="Pfam" id="PF06271">
    <property type="entry name" value="RDD"/>
    <property type="match status" value="1"/>
</dbReference>
<evidence type="ECO:0000256" key="3">
    <source>
        <dbReference type="ARBA" id="ARBA00022989"/>
    </source>
</evidence>